<dbReference type="InterPro" id="IPR001789">
    <property type="entry name" value="Sig_transdc_resp-reg_receiver"/>
</dbReference>
<dbReference type="Proteomes" id="UP000245137">
    <property type="component" value="Unassembled WGS sequence"/>
</dbReference>
<dbReference type="SMART" id="SM00448">
    <property type="entry name" value="REC"/>
    <property type="match status" value="1"/>
</dbReference>
<dbReference type="RefSeq" id="WP_108916180.1">
    <property type="nucleotide sequence ID" value="NZ_BGJY01000002.1"/>
</dbReference>
<comment type="caution">
    <text evidence="7">The sequence shown here is derived from an EMBL/GenBank/DDBJ whole genome shotgun (WGS) entry which is preliminary data.</text>
</comment>
<feature type="compositionally biased region" description="Low complexity" evidence="4">
    <location>
        <begin position="35"/>
        <end position="49"/>
    </location>
</feature>
<feature type="domain" description="HTH luxR-type" evidence="5">
    <location>
        <begin position="202"/>
        <end position="267"/>
    </location>
</feature>
<dbReference type="Pfam" id="PF00196">
    <property type="entry name" value="GerE"/>
    <property type="match status" value="1"/>
</dbReference>
<evidence type="ECO:0000259" key="6">
    <source>
        <dbReference type="PROSITE" id="PS50110"/>
    </source>
</evidence>
<name>A0A2U1SU75_METSR</name>
<dbReference type="CDD" id="cd06170">
    <property type="entry name" value="LuxR_C_like"/>
    <property type="match status" value="1"/>
</dbReference>
<protein>
    <submittedName>
        <fullName evidence="7">DNA-binding response regulator</fullName>
    </submittedName>
</protein>
<feature type="compositionally biased region" description="Basic and acidic residues" evidence="4">
    <location>
        <begin position="25"/>
        <end position="34"/>
    </location>
</feature>
<dbReference type="Gene3D" id="3.40.50.2300">
    <property type="match status" value="1"/>
</dbReference>
<dbReference type="PANTHER" id="PTHR45566">
    <property type="entry name" value="HTH-TYPE TRANSCRIPTIONAL REGULATOR YHJB-RELATED"/>
    <property type="match status" value="1"/>
</dbReference>
<evidence type="ECO:0000313" key="7">
    <source>
        <dbReference type="EMBL" id="PWB95157.1"/>
    </source>
</evidence>
<evidence type="ECO:0000256" key="1">
    <source>
        <dbReference type="ARBA" id="ARBA00022553"/>
    </source>
</evidence>
<evidence type="ECO:0000256" key="2">
    <source>
        <dbReference type="ARBA" id="ARBA00023125"/>
    </source>
</evidence>
<dbReference type="Pfam" id="PF00072">
    <property type="entry name" value="Response_reg"/>
    <property type="match status" value="1"/>
</dbReference>
<dbReference type="SMART" id="SM00421">
    <property type="entry name" value="HTH_LUXR"/>
    <property type="match status" value="1"/>
</dbReference>
<keyword evidence="1" id="KW-0597">Phosphoprotein</keyword>
<dbReference type="AlphaFoldDB" id="A0A2U1SU75"/>
<organism evidence="7 8">
    <name type="scientific">Methylosinus sporium</name>
    <dbReference type="NCBI Taxonomy" id="428"/>
    <lineage>
        <taxon>Bacteria</taxon>
        <taxon>Pseudomonadati</taxon>
        <taxon>Pseudomonadota</taxon>
        <taxon>Alphaproteobacteria</taxon>
        <taxon>Hyphomicrobiales</taxon>
        <taxon>Methylocystaceae</taxon>
        <taxon>Methylosinus</taxon>
    </lineage>
</organism>
<evidence type="ECO:0000256" key="3">
    <source>
        <dbReference type="PROSITE-ProRule" id="PRU00169"/>
    </source>
</evidence>
<dbReference type="OrthoDB" id="9782896at2"/>
<dbReference type="InterPro" id="IPR016032">
    <property type="entry name" value="Sig_transdc_resp-reg_C-effctor"/>
</dbReference>
<evidence type="ECO:0000313" key="8">
    <source>
        <dbReference type="Proteomes" id="UP000245137"/>
    </source>
</evidence>
<evidence type="ECO:0000256" key="4">
    <source>
        <dbReference type="SAM" id="MobiDB-lite"/>
    </source>
</evidence>
<feature type="region of interest" description="Disordered" evidence="4">
    <location>
        <begin position="272"/>
        <end position="293"/>
    </location>
</feature>
<dbReference type="GO" id="GO:0000160">
    <property type="term" value="P:phosphorelay signal transduction system"/>
    <property type="evidence" value="ECO:0007669"/>
    <property type="project" value="InterPro"/>
</dbReference>
<dbReference type="GO" id="GO:0006355">
    <property type="term" value="P:regulation of DNA-templated transcription"/>
    <property type="evidence" value="ECO:0007669"/>
    <property type="project" value="InterPro"/>
</dbReference>
<sequence length="293" mass="31384">MATTSSTRPGDERPRAVGSPGPIRAPERSQERPSGRPAAQAAAEGAPSALRQKAERAGDDRGEAGAAFPIDVAIADKSPLILAGLEALLADDRRFNLVLKVTDGEEFLDAAKLQRFQIAIIGWQLPTLHAREVLRALSRQPSAPKIVVYSGTNDPAAPAETLQLGGAGFVSKRAPPERLLDVLASVAAGDMVFPFVDIRKMRADPLENLTLRERSLLSALGSGHTNNQLAKDFGVSINTIKFHLRNLFEKLEVRNRAQAIALFLEMKHGSWSAATPGGRAETAGARGKKPPRD</sequence>
<accession>A0A2U1SU75</accession>
<dbReference type="InterPro" id="IPR011006">
    <property type="entry name" value="CheY-like_superfamily"/>
</dbReference>
<feature type="domain" description="Response regulatory" evidence="6">
    <location>
        <begin position="71"/>
        <end position="187"/>
    </location>
</feature>
<dbReference type="GO" id="GO:0003677">
    <property type="term" value="F:DNA binding"/>
    <property type="evidence" value="ECO:0007669"/>
    <property type="project" value="UniProtKB-KW"/>
</dbReference>
<dbReference type="InterPro" id="IPR058245">
    <property type="entry name" value="NreC/VraR/RcsB-like_REC"/>
</dbReference>
<keyword evidence="2 7" id="KW-0238">DNA-binding</keyword>
<comment type="caution">
    <text evidence="3">Lacks conserved residue(s) required for the propagation of feature annotation.</text>
</comment>
<proteinExistence type="predicted"/>
<dbReference type="PRINTS" id="PR00038">
    <property type="entry name" value="HTHLUXR"/>
</dbReference>
<dbReference type="EMBL" id="PUIV01000004">
    <property type="protein sequence ID" value="PWB95157.1"/>
    <property type="molecule type" value="Genomic_DNA"/>
</dbReference>
<keyword evidence="8" id="KW-1185">Reference proteome</keyword>
<dbReference type="InterPro" id="IPR000792">
    <property type="entry name" value="Tscrpt_reg_LuxR_C"/>
</dbReference>
<dbReference type="CDD" id="cd17535">
    <property type="entry name" value="REC_NarL-like"/>
    <property type="match status" value="1"/>
</dbReference>
<gene>
    <name evidence="7" type="ORF">C5689_04795</name>
</gene>
<dbReference type="SUPFAM" id="SSF46894">
    <property type="entry name" value="C-terminal effector domain of the bipartite response regulators"/>
    <property type="match status" value="1"/>
</dbReference>
<reference evidence="7 8" key="1">
    <citation type="journal article" date="2018" name="Appl. Microbiol. Biotechnol.">
        <title>Co-cultivation of the strictly anaerobic methanogen Methanosarcina barkeri with aerobic methanotrophs in an oxygen-limited membrane bioreactor.</title>
        <authorList>
            <person name="In 't Zandt M.H."/>
            <person name="van den Bosch T.J.M."/>
            <person name="Rijkers R."/>
            <person name="van Kessel M.A.H.J."/>
            <person name="Jetten M.S.M."/>
            <person name="Welte C.U."/>
        </authorList>
    </citation>
    <scope>NUCLEOTIDE SEQUENCE [LARGE SCALE GENOMIC DNA]</scope>
    <source>
        <strain evidence="7 8">DSM 17706</strain>
    </source>
</reference>
<evidence type="ECO:0000259" key="5">
    <source>
        <dbReference type="PROSITE" id="PS50043"/>
    </source>
</evidence>
<dbReference type="InterPro" id="IPR051015">
    <property type="entry name" value="EvgA-like"/>
</dbReference>
<dbReference type="SUPFAM" id="SSF52172">
    <property type="entry name" value="CheY-like"/>
    <property type="match status" value="1"/>
</dbReference>
<dbReference type="PROSITE" id="PS50110">
    <property type="entry name" value="RESPONSE_REGULATORY"/>
    <property type="match status" value="1"/>
</dbReference>
<dbReference type="PANTHER" id="PTHR45566:SF1">
    <property type="entry name" value="HTH-TYPE TRANSCRIPTIONAL REGULATOR YHJB-RELATED"/>
    <property type="match status" value="1"/>
</dbReference>
<feature type="region of interest" description="Disordered" evidence="4">
    <location>
        <begin position="1"/>
        <end position="62"/>
    </location>
</feature>
<feature type="compositionally biased region" description="Basic and acidic residues" evidence="4">
    <location>
        <begin position="52"/>
        <end position="62"/>
    </location>
</feature>
<dbReference type="PROSITE" id="PS50043">
    <property type="entry name" value="HTH_LUXR_2"/>
    <property type="match status" value="1"/>
</dbReference>